<gene>
    <name evidence="3" type="ORF">THRCLA_20989</name>
</gene>
<feature type="coiled-coil region" evidence="1">
    <location>
        <begin position="390"/>
        <end position="424"/>
    </location>
</feature>
<proteinExistence type="predicted"/>
<organism evidence="3 4">
    <name type="scientific">Thraustotheca clavata</name>
    <dbReference type="NCBI Taxonomy" id="74557"/>
    <lineage>
        <taxon>Eukaryota</taxon>
        <taxon>Sar</taxon>
        <taxon>Stramenopiles</taxon>
        <taxon>Oomycota</taxon>
        <taxon>Saprolegniomycetes</taxon>
        <taxon>Saprolegniales</taxon>
        <taxon>Achlyaceae</taxon>
        <taxon>Thraustotheca</taxon>
    </lineage>
</organism>
<evidence type="ECO:0000256" key="2">
    <source>
        <dbReference type="SAM" id="MobiDB-lite"/>
    </source>
</evidence>
<feature type="region of interest" description="Disordered" evidence="2">
    <location>
        <begin position="1"/>
        <end position="36"/>
    </location>
</feature>
<name>A0A1W0A200_9STRA</name>
<sequence length="607" mass="67843">MDKNDIAALMEEDHPHLRKRRGSSTPEDESLLKQTATRHNSVVTRPVHGINVLSTRHSSLVTIPRHNSIGFRQNIDTASVASKDSSVASAVEKEDGDEGKAARRVNLAQLQDKVLNCSSVKMMELRRVSQVVKIDPKLRLVPFDRCALSDFQMLLSTFKEFMGEDSMVHQVYTSLNDMLHVIIKTMLEENDTLNNSKLARIVSVQSMQLFVSGIYDIAATKCMPESFSNLLMDLCGRISALDAFVRNYFVNEVHELEQIVSSLEDSLKQANQKVQTIQGDISSKDQLHKQKLADMQLMSVIHQARSKAQAKPTALATAASDTKQEEAHNQLVKQHQELLEAHSKLKHDFEALQSHHDSTQLDLDKAHRKITTLLQTVEELSLPMAMDKELQRVRNDLFCERMRVQALENEVQQLRGKQIDASRNKIHHNSLVARIRCQTGVFPLTTAEEIADSSAGAMEEDSDDEEDENSFNTITVKDPAVRLRSMINYSLPLPPKPPVQLSQLLPLGAVTTVLQAVSKLKHQAHIENNLAIATPPASAPIDLVTARKHILAIFHRKQNLDECSVIVNEPRQALVEVVVGYFFAKNTSPTIAQSVSNVILDNGLTMK</sequence>
<dbReference type="Proteomes" id="UP000243217">
    <property type="component" value="Unassembled WGS sequence"/>
</dbReference>
<keyword evidence="4" id="KW-1185">Reference proteome</keyword>
<keyword evidence="1" id="KW-0175">Coiled coil</keyword>
<accession>A0A1W0A200</accession>
<dbReference type="AlphaFoldDB" id="A0A1W0A200"/>
<evidence type="ECO:0000256" key="1">
    <source>
        <dbReference type="SAM" id="Coils"/>
    </source>
</evidence>
<dbReference type="OrthoDB" id="10621699at2759"/>
<reference evidence="3 4" key="1">
    <citation type="journal article" date="2014" name="Genome Biol. Evol.">
        <title>The secreted proteins of Achlya hypogyna and Thraustotheca clavata identify the ancestral oomycete secretome and reveal gene acquisitions by horizontal gene transfer.</title>
        <authorList>
            <person name="Misner I."/>
            <person name="Blouin N."/>
            <person name="Leonard G."/>
            <person name="Richards T.A."/>
            <person name="Lane C.E."/>
        </authorList>
    </citation>
    <scope>NUCLEOTIDE SEQUENCE [LARGE SCALE GENOMIC DNA]</scope>
    <source>
        <strain evidence="3 4">ATCC 34112</strain>
    </source>
</reference>
<dbReference type="EMBL" id="JNBS01000688">
    <property type="protein sequence ID" value="OQS04050.1"/>
    <property type="molecule type" value="Genomic_DNA"/>
</dbReference>
<evidence type="ECO:0000313" key="3">
    <source>
        <dbReference type="EMBL" id="OQS04050.1"/>
    </source>
</evidence>
<feature type="coiled-coil region" evidence="1">
    <location>
        <begin position="253"/>
        <end position="280"/>
    </location>
</feature>
<protein>
    <submittedName>
        <fullName evidence="3">Uncharacterized protein</fullName>
    </submittedName>
</protein>
<evidence type="ECO:0000313" key="4">
    <source>
        <dbReference type="Proteomes" id="UP000243217"/>
    </source>
</evidence>
<feature type="compositionally biased region" description="Basic and acidic residues" evidence="2">
    <location>
        <begin position="1"/>
        <end position="15"/>
    </location>
</feature>
<comment type="caution">
    <text evidence="3">The sequence shown here is derived from an EMBL/GenBank/DDBJ whole genome shotgun (WGS) entry which is preliminary data.</text>
</comment>